<reference evidence="1" key="1">
    <citation type="journal article" date="2014" name="Front. Microbiol.">
        <title>High frequency of phylogenetically diverse reductive dehalogenase-homologous genes in deep subseafloor sedimentary metagenomes.</title>
        <authorList>
            <person name="Kawai M."/>
            <person name="Futagami T."/>
            <person name="Toyoda A."/>
            <person name="Takaki Y."/>
            <person name="Nishi S."/>
            <person name="Hori S."/>
            <person name="Arai W."/>
            <person name="Tsubouchi T."/>
            <person name="Morono Y."/>
            <person name="Uchiyama I."/>
            <person name="Ito T."/>
            <person name="Fujiyama A."/>
            <person name="Inagaki F."/>
            <person name="Takami H."/>
        </authorList>
    </citation>
    <scope>NUCLEOTIDE SEQUENCE</scope>
    <source>
        <strain evidence="1">Expedition CK06-06</strain>
    </source>
</reference>
<protein>
    <submittedName>
        <fullName evidence="1">Uncharacterized protein</fullName>
    </submittedName>
</protein>
<organism evidence="1">
    <name type="scientific">marine sediment metagenome</name>
    <dbReference type="NCBI Taxonomy" id="412755"/>
    <lineage>
        <taxon>unclassified sequences</taxon>
        <taxon>metagenomes</taxon>
        <taxon>ecological metagenomes</taxon>
    </lineage>
</organism>
<proteinExistence type="predicted"/>
<feature type="non-terminal residue" evidence="1">
    <location>
        <position position="116"/>
    </location>
</feature>
<dbReference type="EMBL" id="BARV01022254">
    <property type="protein sequence ID" value="GAI18884.1"/>
    <property type="molecule type" value="Genomic_DNA"/>
</dbReference>
<dbReference type="AlphaFoldDB" id="X1NJL5"/>
<name>X1NJL5_9ZZZZ</name>
<gene>
    <name evidence="1" type="ORF">S06H3_36705</name>
</gene>
<evidence type="ECO:0000313" key="1">
    <source>
        <dbReference type="EMBL" id="GAI18884.1"/>
    </source>
</evidence>
<sequence>MNITGIEVIKRNPSVAAMGVVAGETLPVNVGDTVRVHLTVDHRGPETDGAIWTAIGWQVGILIKEFIEVFSKRTPVHFDASEDFVTYQIDCDVPITDITGFSIEFGLYGNILDMYA</sequence>
<accession>X1NJL5</accession>
<comment type="caution">
    <text evidence="1">The sequence shown here is derived from an EMBL/GenBank/DDBJ whole genome shotgun (WGS) entry which is preliminary data.</text>
</comment>